<dbReference type="PRINTS" id="PR00080">
    <property type="entry name" value="SDRFAMILY"/>
</dbReference>
<proteinExistence type="inferred from homology"/>
<dbReference type="Gene3D" id="3.40.50.720">
    <property type="entry name" value="NAD(P)-binding Rossmann-like Domain"/>
    <property type="match status" value="1"/>
</dbReference>
<dbReference type="PANTHER" id="PTHR42879:SF2">
    <property type="entry name" value="3-OXOACYL-[ACYL-CARRIER-PROTEIN] REDUCTASE FABG"/>
    <property type="match status" value="1"/>
</dbReference>
<keyword evidence="2" id="KW-0560">Oxidoreductase</keyword>
<reference evidence="3 4" key="1">
    <citation type="journal article" date="2009" name="Stand. Genomic Sci.">
        <title>Complete genome sequence of Beutenbergia cavernae type strain (HKI 0122).</title>
        <authorList>
            <person name="Land M."/>
            <person name="Pukall R."/>
            <person name="Abt B."/>
            <person name="Goker M."/>
            <person name="Rohde M."/>
            <person name="Glavina Del Rio T."/>
            <person name="Tice H."/>
            <person name="Copeland A."/>
            <person name="Cheng J.F."/>
            <person name="Lucas S."/>
            <person name="Chen F."/>
            <person name="Nolan M."/>
            <person name="Bruce D."/>
            <person name="Goodwin L."/>
            <person name="Pitluck S."/>
            <person name="Ivanova N."/>
            <person name="Mavromatis K."/>
            <person name="Ovchinnikova G."/>
            <person name="Pati A."/>
            <person name="Chen A."/>
            <person name="Palaniappan K."/>
            <person name="Hauser L."/>
            <person name="Chang Y.J."/>
            <person name="Jefferies C.C."/>
            <person name="Saunders E."/>
            <person name="Brettin T."/>
            <person name="Detter J.C."/>
            <person name="Han C."/>
            <person name="Chain P."/>
            <person name="Bristow J."/>
            <person name="Eisen J.A."/>
            <person name="Markowitz V."/>
            <person name="Hugenholtz P."/>
            <person name="Kyrpides N.C."/>
            <person name="Klenk H.P."/>
            <person name="Lapidus A."/>
        </authorList>
    </citation>
    <scope>NUCLEOTIDE SEQUENCE [LARGE SCALE GENOMIC DNA]</scope>
    <source>
        <strain evidence="4">ATCC BAA-8 / DSM 12333 / NBRC 16432</strain>
    </source>
</reference>
<protein>
    <submittedName>
        <fullName evidence="3">Short-chain dehydrogenase/reductase SDR</fullName>
    </submittedName>
</protein>
<dbReference type="eggNOG" id="COG1028">
    <property type="taxonomic scope" value="Bacteria"/>
</dbReference>
<dbReference type="NCBIfam" id="NF009466">
    <property type="entry name" value="PRK12826.1-2"/>
    <property type="match status" value="1"/>
</dbReference>
<keyword evidence="4" id="KW-1185">Reference proteome</keyword>
<dbReference type="STRING" id="471853.Bcav_1453"/>
<comment type="similarity">
    <text evidence="1">Belongs to the short-chain dehydrogenases/reductases (SDR) family.</text>
</comment>
<dbReference type="Pfam" id="PF13561">
    <property type="entry name" value="adh_short_C2"/>
    <property type="match status" value="1"/>
</dbReference>
<evidence type="ECO:0000256" key="2">
    <source>
        <dbReference type="ARBA" id="ARBA00023002"/>
    </source>
</evidence>
<dbReference type="SUPFAM" id="SSF51735">
    <property type="entry name" value="NAD(P)-binding Rossmann-fold domains"/>
    <property type="match status" value="1"/>
</dbReference>
<name>C5C2M5_BEUC1</name>
<dbReference type="PRINTS" id="PR00081">
    <property type="entry name" value="GDHRDH"/>
</dbReference>
<accession>C5C2M5</accession>
<dbReference type="KEGG" id="bcv:Bcav_1453"/>
<dbReference type="FunFam" id="3.40.50.720:FF:000084">
    <property type="entry name" value="Short-chain dehydrogenase reductase"/>
    <property type="match status" value="1"/>
</dbReference>
<evidence type="ECO:0000313" key="4">
    <source>
        <dbReference type="Proteomes" id="UP000007962"/>
    </source>
</evidence>
<dbReference type="AlphaFoldDB" id="C5C2M5"/>
<dbReference type="GO" id="GO:0032787">
    <property type="term" value="P:monocarboxylic acid metabolic process"/>
    <property type="evidence" value="ECO:0007669"/>
    <property type="project" value="UniProtKB-ARBA"/>
</dbReference>
<dbReference type="Proteomes" id="UP000007962">
    <property type="component" value="Chromosome"/>
</dbReference>
<dbReference type="GO" id="GO:0016491">
    <property type="term" value="F:oxidoreductase activity"/>
    <property type="evidence" value="ECO:0007669"/>
    <property type="project" value="UniProtKB-KW"/>
</dbReference>
<evidence type="ECO:0000313" key="3">
    <source>
        <dbReference type="EMBL" id="ACQ79711.1"/>
    </source>
</evidence>
<dbReference type="InterPro" id="IPR020904">
    <property type="entry name" value="Sc_DH/Rdtase_CS"/>
</dbReference>
<dbReference type="InterPro" id="IPR050259">
    <property type="entry name" value="SDR"/>
</dbReference>
<dbReference type="PROSITE" id="PS00061">
    <property type="entry name" value="ADH_SHORT"/>
    <property type="match status" value="1"/>
</dbReference>
<organism evidence="3 4">
    <name type="scientific">Beutenbergia cavernae (strain ATCC BAA-8 / DSM 12333 / CCUG 43141 / JCM 11478 / NBRC 16432 / NCIMB 13614 / HKI 0122)</name>
    <dbReference type="NCBI Taxonomy" id="471853"/>
    <lineage>
        <taxon>Bacteria</taxon>
        <taxon>Bacillati</taxon>
        <taxon>Actinomycetota</taxon>
        <taxon>Actinomycetes</taxon>
        <taxon>Micrococcales</taxon>
        <taxon>Beutenbergiaceae</taxon>
        <taxon>Beutenbergia</taxon>
    </lineage>
</organism>
<sequence>MSGHDSARERVAVVTGGARGIGLEIARRLLDDGHRVAVLDVLDDVEAVAARLDAERCRGIVADVSDPAAVARAFDDVDSLWGRVDILVNNAALTAVHRPWRAVEPADWDRVMAVNLRSAFLCSRAAVASMEARAWGRIVNISSVTFHSGQRHLVDYVASKGGLVGFTRALAREVGASFVTVNALAPGSIRTEADVVNFPDQDAIDAQQAAVQAIPRRGVPADVAAAASFLCGDDASFITGQLLTVDGGWFMR</sequence>
<dbReference type="RefSeq" id="WP_015881951.1">
    <property type="nucleotide sequence ID" value="NC_012669.1"/>
</dbReference>
<dbReference type="EMBL" id="CP001618">
    <property type="protein sequence ID" value="ACQ79711.1"/>
    <property type="molecule type" value="Genomic_DNA"/>
</dbReference>
<evidence type="ECO:0000256" key="1">
    <source>
        <dbReference type="ARBA" id="ARBA00006484"/>
    </source>
</evidence>
<dbReference type="HOGENOM" id="CLU_010194_2_10_11"/>
<gene>
    <name evidence="3" type="ordered locus">Bcav_1453</name>
</gene>
<dbReference type="InterPro" id="IPR002347">
    <property type="entry name" value="SDR_fam"/>
</dbReference>
<dbReference type="InterPro" id="IPR036291">
    <property type="entry name" value="NAD(P)-bd_dom_sf"/>
</dbReference>
<dbReference type="PANTHER" id="PTHR42879">
    <property type="entry name" value="3-OXOACYL-(ACYL-CARRIER-PROTEIN) REDUCTASE"/>
    <property type="match status" value="1"/>
</dbReference>